<dbReference type="Proteomes" id="UP000243499">
    <property type="component" value="Chromosome 4"/>
</dbReference>
<name>A0A2T8JDG4_9POAL</name>
<keyword evidence="1" id="KW-0732">Signal</keyword>
<feature type="signal peptide" evidence="1">
    <location>
        <begin position="1"/>
        <end position="27"/>
    </location>
</feature>
<dbReference type="Gramene" id="PVH47948">
    <property type="protein sequence ID" value="PVH47948"/>
    <property type="gene ID" value="PAHAL_4G195800"/>
</dbReference>
<accession>A0A2T8JDG4</accession>
<dbReference type="EMBL" id="CM008049">
    <property type="protein sequence ID" value="PVH47948.1"/>
    <property type="molecule type" value="Genomic_DNA"/>
</dbReference>
<evidence type="ECO:0000313" key="2">
    <source>
        <dbReference type="EMBL" id="PVH47948.1"/>
    </source>
</evidence>
<feature type="chain" id="PRO_5015439968" description="Secreted protein" evidence="1">
    <location>
        <begin position="28"/>
        <end position="94"/>
    </location>
</feature>
<proteinExistence type="predicted"/>
<sequence length="94" mass="10817">MLLNSLKPLLSLLLDKLSLLHLHKCVCHHPNGRGKCSNLSSDIWCVRLCLRSWRCCSSYTRATGLVVVSTSERCDIWKNELRIQRVILRELITV</sequence>
<protein>
    <recommendedName>
        <fullName evidence="3">Secreted protein</fullName>
    </recommendedName>
</protein>
<reference evidence="2" key="1">
    <citation type="submission" date="2018-04" db="EMBL/GenBank/DDBJ databases">
        <title>WGS assembly of Panicum hallii.</title>
        <authorList>
            <person name="Lovell J."/>
            <person name="Jenkins J."/>
            <person name="Lowry D."/>
            <person name="Mamidi S."/>
            <person name="Sreedasyam A."/>
            <person name="Weng X."/>
            <person name="Barry K."/>
            <person name="Bonette J."/>
            <person name="Campitelli B."/>
            <person name="Daum C."/>
            <person name="Gordon S."/>
            <person name="Gould B."/>
            <person name="Lipzen A."/>
            <person name="Macqueen A."/>
            <person name="Palacio-Mejia J."/>
            <person name="Plott C."/>
            <person name="Shakirov E."/>
            <person name="Shu S."/>
            <person name="Yoshinaga Y."/>
            <person name="Zane M."/>
            <person name="Rokhsar D."/>
            <person name="Grimwood J."/>
            <person name="Schmutz J."/>
            <person name="Juenger T."/>
        </authorList>
    </citation>
    <scope>NUCLEOTIDE SEQUENCE [LARGE SCALE GENOMIC DNA]</scope>
    <source>
        <strain evidence="2">FIL2</strain>
    </source>
</reference>
<dbReference type="AlphaFoldDB" id="A0A2T8JDG4"/>
<organism evidence="2">
    <name type="scientific">Panicum hallii</name>
    <dbReference type="NCBI Taxonomy" id="206008"/>
    <lineage>
        <taxon>Eukaryota</taxon>
        <taxon>Viridiplantae</taxon>
        <taxon>Streptophyta</taxon>
        <taxon>Embryophyta</taxon>
        <taxon>Tracheophyta</taxon>
        <taxon>Spermatophyta</taxon>
        <taxon>Magnoliopsida</taxon>
        <taxon>Liliopsida</taxon>
        <taxon>Poales</taxon>
        <taxon>Poaceae</taxon>
        <taxon>PACMAD clade</taxon>
        <taxon>Panicoideae</taxon>
        <taxon>Panicodae</taxon>
        <taxon>Paniceae</taxon>
        <taxon>Panicinae</taxon>
        <taxon>Panicum</taxon>
        <taxon>Panicum sect. Panicum</taxon>
    </lineage>
</organism>
<evidence type="ECO:0000256" key="1">
    <source>
        <dbReference type="SAM" id="SignalP"/>
    </source>
</evidence>
<evidence type="ECO:0008006" key="3">
    <source>
        <dbReference type="Google" id="ProtNLM"/>
    </source>
</evidence>
<gene>
    <name evidence="2" type="ORF">PAHAL_4G195800</name>
</gene>